<dbReference type="PROSITE" id="PS50943">
    <property type="entry name" value="HTH_CROC1"/>
    <property type="match status" value="1"/>
</dbReference>
<dbReference type="InterPro" id="IPR001387">
    <property type="entry name" value="Cro/C1-type_HTH"/>
</dbReference>
<reference evidence="2" key="1">
    <citation type="submission" date="2022-08" db="EMBL/GenBank/DDBJ databases">
        <authorList>
            <person name="Deng Y."/>
            <person name="Han X.-F."/>
            <person name="Zhang Y.-Q."/>
        </authorList>
    </citation>
    <scope>NUCLEOTIDE SEQUENCE</scope>
    <source>
        <strain evidence="2">CPCC 205763</strain>
    </source>
</reference>
<name>A0ABT2GPI6_9MICO</name>
<dbReference type="SUPFAM" id="SSF48452">
    <property type="entry name" value="TPR-like"/>
    <property type="match status" value="1"/>
</dbReference>
<dbReference type="Pfam" id="PF13560">
    <property type="entry name" value="HTH_31"/>
    <property type="match status" value="1"/>
</dbReference>
<dbReference type="PANTHER" id="PTHR47691:SF3">
    <property type="entry name" value="HTH-TYPE TRANSCRIPTIONAL REGULATOR RV0890C-RELATED"/>
    <property type="match status" value="1"/>
</dbReference>
<dbReference type="EMBL" id="JANLCM010000001">
    <property type="protein sequence ID" value="MCS5718135.1"/>
    <property type="molecule type" value="Genomic_DNA"/>
</dbReference>
<dbReference type="PRINTS" id="PR00364">
    <property type="entry name" value="DISEASERSIST"/>
</dbReference>
<dbReference type="SUPFAM" id="SSF47413">
    <property type="entry name" value="lambda repressor-like DNA-binding domains"/>
    <property type="match status" value="1"/>
</dbReference>
<dbReference type="SMART" id="SM00530">
    <property type="entry name" value="HTH_XRE"/>
    <property type="match status" value="1"/>
</dbReference>
<evidence type="ECO:0000259" key="1">
    <source>
        <dbReference type="PROSITE" id="PS50943"/>
    </source>
</evidence>
<comment type="caution">
    <text evidence="2">The sequence shown here is derived from an EMBL/GenBank/DDBJ whole genome shotgun (WGS) entry which is preliminary data.</text>
</comment>
<dbReference type="Gene3D" id="3.40.50.300">
    <property type="entry name" value="P-loop containing nucleotide triphosphate hydrolases"/>
    <property type="match status" value="1"/>
</dbReference>
<protein>
    <submittedName>
        <fullName evidence="2">Helix-turn-helix transcriptional regulator</fullName>
    </submittedName>
</protein>
<dbReference type="PANTHER" id="PTHR47691">
    <property type="entry name" value="REGULATOR-RELATED"/>
    <property type="match status" value="1"/>
</dbReference>
<dbReference type="InterPro" id="IPR027417">
    <property type="entry name" value="P-loop_NTPase"/>
</dbReference>
<accession>A0ABT2GPI6</accession>
<dbReference type="CDD" id="cd00093">
    <property type="entry name" value="HTH_XRE"/>
    <property type="match status" value="1"/>
</dbReference>
<dbReference type="Proteomes" id="UP001165584">
    <property type="component" value="Unassembled WGS sequence"/>
</dbReference>
<organism evidence="2 3">
    <name type="scientific">Herbiconiux aconitum</name>
    <dbReference type="NCBI Taxonomy" id="2970913"/>
    <lineage>
        <taxon>Bacteria</taxon>
        <taxon>Bacillati</taxon>
        <taxon>Actinomycetota</taxon>
        <taxon>Actinomycetes</taxon>
        <taxon>Micrococcales</taxon>
        <taxon>Microbacteriaceae</taxon>
        <taxon>Herbiconiux</taxon>
    </lineage>
</organism>
<sequence length="739" mass="79332">MDAPGPLAERLRRLRLSADLTLESLSERSGVSVRAISDIERGVSAVPRRRTLLALADGFSLDAHARRWLLQPTSAELEAHPGIVPVSIQDFVGRTEELLRLEHFVGVVGGLAVVTGPPGIGKTTLAVEATRRQAGGSPVVFTDLVGHGAMPVPSLDALRRLLQQADPDGPLPSTLEAAAARWRGVCAVAHPIVILDNAGQEKQVRPILVDGIRFVVVTSRRNLAGLTATTRVALHALPLADAIRLLEQVVPEGQRTDSAVRDLARLCNGNPLALRIAGNHVASRPTTTAAEFAQRLVSEKRRLHLLVAGDLSVEAAFALSYDDLDPAVAALFRTVSVIEGRTFDARLAAAGAGGDLEVIEDHLDDLVESGLVEATGGNRYRMHDLTRLFGRSRLAEAEGEVVAARLRDWLLLQLGRSAGVFVPQSDVDPKYRQLQLPSVTEHDASSWIRREVEHWWPAMQGAAREGEHATVTRLAVLLQEGFAHVWVGWGNWVALFGLAVESARALDDDALIARLIGTLHWASVVEKREEFDGVLLASEIIDRARRAHDGVQLGWGHYHLAWALFRRHELDAALDALASAQQEFTAEAGVSFEGETLALEAAIRTEAGQIAEARRVLAAAAARLDDQPLTARQRNGRMVSLEELARVACEAGAFDLAVSAADTQLAFADQAPSDSPTARALVNRARVLVAASRLDEADTDVTRARSLVDGPRSGAPASPLQRAIADLARAIGEARAAGA</sequence>
<proteinExistence type="predicted"/>
<feature type="domain" description="HTH cro/C1-type" evidence="1">
    <location>
        <begin position="11"/>
        <end position="66"/>
    </location>
</feature>
<dbReference type="Gene3D" id="1.25.40.10">
    <property type="entry name" value="Tetratricopeptide repeat domain"/>
    <property type="match status" value="1"/>
</dbReference>
<dbReference type="InterPro" id="IPR010982">
    <property type="entry name" value="Lambda_DNA-bd_dom_sf"/>
</dbReference>
<dbReference type="RefSeq" id="WP_259506872.1">
    <property type="nucleotide sequence ID" value="NZ_JANLCM010000001.1"/>
</dbReference>
<dbReference type="Gene3D" id="1.10.260.40">
    <property type="entry name" value="lambda repressor-like DNA-binding domains"/>
    <property type="match status" value="1"/>
</dbReference>
<dbReference type="InterPro" id="IPR011990">
    <property type="entry name" value="TPR-like_helical_dom_sf"/>
</dbReference>
<dbReference type="SUPFAM" id="SSF52540">
    <property type="entry name" value="P-loop containing nucleoside triphosphate hydrolases"/>
    <property type="match status" value="1"/>
</dbReference>
<evidence type="ECO:0000313" key="3">
    <source>
        <dbReference type="Proteomes" id="UP001165584"/>
    </source>
</evidence>
<evidence type="ECO:0000313" key="2">
    <source>
        <dbReference type="EMBL" id="MCS5718135.1"/>
    </source>
</evidence>
<gene>
    <name evidence="2" type="ORF">N1027_08295</name>
</gene>
<keyword evidence="3" id="KW-1185">Reference proteome</keyword>